<sequence length="751" mass="81572">MRSTTLLLGLFLALAVLSIVQRATAEVDGGIDVSFFIPSGHDTATNEDVYDLLRYARALRDEGTKSDGASKAVASAIAAAVATLPPTQLSHTNHNLQQVPERARAYLPAAIDLLARIRSFAIAPPCLDRPGIPSTTAGPYKYLIAANLVNCGGIMPYWILEVLRLGLLLSGNSMVLAGLSQNVANAQSSASADGYLPHISVYESGSEDNTVPWLLVAEQLWGAAGMRTFVVVNGSLTRQMVTDPFSGKYQEQRPVQFSASVRNAALEPLYGAPPGTYDKIFFVNDVFFCAADLFRLTHLKADIACGLDFEVLVGRKIVRMSHSTVRKAGWGRRRRRLQSLSGATTDNATGAAADARNGNLTLRASLNRMSNVHFGEFVRQMAAEGRIRSAPVQLRYEFHDTWVSRDISGKPFGKDVPFISDKRTRGILSKGMPVPVKCCWNGAADVNAAPLVNGLRFRSGLINDGECDSSECSLLCQDYRRVGATRVVVDPSVRVAYVPWSKSFHGSLSVGVGPRVPWSQVQRSGALQELEAIWNDTKSDMATDCIPLGKGSVEPLPVDLAPVNYTQMFLEDRRQPSQQPTVPRPCNLLMGPYGAVNEGTAFDDLQFAAMGEKPITGLTYTTGFMELHSLQFTYGSGSENVTAEMHGQPAGDRFSVIFQPGEHITNVVVYYDGFAVIKLLLSTNRGRRTAISGLMYRDKYGWPGSHQAVATPYPSDPAARADRFRLAAIGGTSDNCLRSISFLWTEISGEV</sequence>
<evidence type="ECO:0000256" key="1">
    <source>
        <dbReference type="SAM" id="SignalP"/>
    </source>
</evidence>
<dbReference type="PANTHER" id="PTHR34144">
    <property type="entry name" value="CHROMOSOME 8, WHOLE GENOME SHOTGUN SEQUENCE"/>
    <property type="match status" value="1"/>
</dbReference>
<reference evidence="3 4" key="1">
    <citation type="journal article" date="2021" name="Sci. Rep.">
        <title>Genome sequencing of the multicellular alga Astrephomene provides insights into convergent evolution of germ-soma differentiation.</title>
        <authorList>
            <person name="Yamashita S."/>
            <person name="Yamamoto K."/>
            <person name="Matsuzaki R."/>
            <person name="Suzuki S."/>
            <person name="Yamaguchi H."/>
            <person name="Hirooka S."/>
            <person name="Minakuchi Y."/>
            <person name="Miyagishima S."/>
            <person name="Kawachi M."/>
            <person name="Toyoda A."/>
            <person name="Nozaki H."/>
        </authorList>
    </citation>
    <scope>NUCLEOTIDE SEQUENCE [LARGE SCALE GENOMIC DNA]</scope>
    <source>
        <strain evidence="3 4">NIES-4017</strain>
    </source>
</reference>
<keyword evidence="4" id="KW-1185">Reference proteome</keyword>
<evidence type="ECO:0000313" key="4">
    <source>
        <dbReference type="Proteomes" id="UP001054857"/>
    </source>
</evidence>
<dbReference type="Gene3D" id="2.100.10.30">
    <property type="entry name" value="Jacalin-like lectin domain"/>
    <property type="match status" value="1"/>
</dbReference>
<dbReference type="SMART" id="SM00915">
    <property type="entry name" value="Jacalin"/>
    <property type="match status" value="1"/>
</dbReference>
<dbReference type="SUPFAM" id="SSF51101">
    <property type="entry name" value="Mannose-binding lectins"/>
    <property type="match status" value="1"/>
</dbReference>
<dbReference type="Pfam" id="PF01419">
    <property type="entry name" value="Jacalin"/>
    <property type="match status" value="1"/>
</dbReference>
<organism evidence="3 4">
    <name type="scientific">Astrephomene gubernaculifera</name>
    <dbReference type="NCBI Taxonomy" id="47775"/>
    <lineage>
        <taxon>Eukaryota</taxon>
        <taxon>Viridiplantae</taxon>
        <taxon>Chlorophyta</taxon>
        <taxon>core chlorophytes</taxon>
        <taxon>Chlorophyceae</taxon>
        <taxon>CS clade</taxon>
        <taxon>Chlamydomonadales</taxon>
        <taxon>Astrephomenaceae</taxon>
        <taxon>Astrephomene</taxon>
    </lineage>
</organism>
<feature type="chain" id="PRO_5042061544" description="Jacalin-type lectin domain-containing protein" evidence="1">
    <location>
        <begin position="26"/>
        <end position="751"/>
    </location>
</feature>
<dbReference type="InterPro" id="IPR001229">
    <property type="entry name" value="Jacalin-like_lectin_dom"/>
</dbReference>
<comment type="caution">
    <text evidence="3">The sequence shown here is derived from an EMBL/GenBank/DDBJ whole genome shotgun (WGS) entry which is preliminary data.</text>
</comment>
<dbReference type="InterPro" id="IPR021047">
    <property type="entry name" value="Mannosyltransferase_CMT1"/>
</dbReference>
<dbReference type="Pfam" id="PF11735">
    <property type="entry name" value="CAP59_mtransfer"/>
    <property type="match status" value="1"/>
</dbReference>
<dbReference type="EMBL" id="BMAR01000004">
    <property type="protein sequence ID" value="GFR42847.1"/>
    <property type="molecule type" value="Genomic_DNA"/>
</dbReference>
<proteinExistence type="predicted"/>
<dbReference type="PROSITE" id="PS51752">
    <property type="entry name" value="JACALIN_LECTIN"/>
    <property type="match status" value="1"/>
</dbReference>
<protein>
    <recommendedName>
        <fullName evidence="2">Jacalin-type lectin domain-containing protein</fullName>
    </recommendedName>
</protein>
<dbReference type="PANTHER" id="PTHR34144:SF7">
    <property type="entry name" value="EXPORT PROTEIN (CAP59), PUTATIVE (AFU_ORTHOLOGUE AFUA_7G05020)-RELATED"/>
    <property type="match status" value="1"/>
</dbReference>
<dbReference type="InterPro" id="IPR036404">
    <property type="entry name" value="Jacalin-like_lectin_dom_sf"/>
</dbReference>
<gene>
    <name evidence="3" type="ORF">Agub_g3805</name>
</gene>
<dbReference type="Proteomes" id="UP001054857">
    <property type="component" value="Unassembled WGS sequence"/>
</dbReference>
<feature type="signal peptide" evidence="1">
    <location>
        <begin position="1"/>
        <end position="25"/>
    </location>
</feature>
<name>A0AAD3HJ92_9CHLO</name>
<evidence type="ECO:0000313" key="3">
    <source>
        <dbReference type="EMBL" id="GFR42847.1"/>
    </source>
</evidence>
<keyword evidence="1" id="KW-0732">Signal</keyword>
<accession>A0AAD3HJ92</accession>
<dbReference type="AlphaFoldDB" id="A0AAD3HJ92"/>
<evidence type="ECO:0000259" key="2">
    <source>
        <dbReference type="PROSITE" id="PS51752"/>
    </source>
</evidence>
<feature type="domain" description="Jacalin-type lectin" evidence="2">
    <location>
        <begin position="587"/>
        <end position="746"/>
    </location>
</feature>